<gene>
    <name evidence="2" type="ORF">LDJ79_16385</name>
</gene>
<comment type="caution">
    <text evidence="2">The sequence shown here is derived from an EMBL/GenBank/DDBJ whole genome shotgun (WGS) entry which is preliminary data.</text>
</comment>
<dbReference type="PANTHER" id="PTHR36302:SF1">
    <property type="entry name" value="COPPER CHAPERONE PCU(A)C"/>
    <property type="match status" value="1"/>
</dbReference>
<dbReference type="Pfam" id="PF04314">
    <property type="entry name" value="PCuAC"/>
    <property type="match status" value="1"/>
</dbReference>
<organism evidence="2 3">
    <name type="scientific">Vibrio tritonius</name>
    <dbReference type="NCBI Taxonomy" id="1435069"/>
    <lineage>
        <taxon>Bacteria</taxon>
        <taxon>Pseudomonadati</taxon>
        <taxon>Pseudomonadota</taxon>
        <taxon>Gammaproteobacteria</taxon>
        <taxon>Vibrionales</taxon>
        <taxon>Vibrionaceae</taxon>
        <taxon>Vibrio</taxon>
    </lineage>
</organism>
<evidence type="ECO:0000313" key="2">
    <source>
        <dbReference type="EMBL" id="MCA2017703.1"/>
    </source>
</evidence>
<protein>
    <submittedName>
        <fullName evidence="2">Copper chaperone PCu(A)C</fullName>
    </submittedName>
</protein>
<evidence type="ECO:0000256" key="1">
    <source>
        <dbReference type="SAM" id="SignalP"/>
    </source>
</evidence>
<dbReference type="SUPFAM" id="SSF110087">
    <property type="entry name" value="DR1885-like metal-binding protein"/>
    <property type="match status" value="1"/>
</dbReference>
<dbReference type="Proteomes" id="UP001199044">
    <property type="component" value="Unassembled WGS sequence"/>
</dbReference>
<sequence>MKMILVVVGMLLSVNCFADVPLSIESGYARATPPKAVNSAVFGVLKNAGDKPLVLVKAQSKVAKTVELHTVVHEDGMMKMRQISNMTIPAHGELNLQPGGLHIMLLDVQSALKEGEIVNVVLSTEQGESIDISVPVKKVSHGMSH</sequence>
<name>A0ABS7YPV2_9VIBR</name>
<dbReference type="EMBL" id="JAIWIU010000117">
    <property type="protein sequence ID" value="MCA2017703.1"/>
    <property type="molecule type" value="Genomic_DNA"/>
</dbReference>
<dbReference type="InterPro" id="IPR036182">
    <property type="entry name" value="PCuAC_sf"/>
</dbReference>
<keyword evidence="3" id="KW-1185">Reference proteome</keyword>
<feature type="signal peptide" evidence="1">
    <location>
        <begin position="1"/>
        <end position="18"/>
    </location>
</feature>
<dbReference type="InterPro" id="IPR058248">
    <property type="entry name" value="Lxx211020-like"/>
</dbReference>
<dbReference type="RefSeq" id="WP_225251356.1">
    <property type="nucleotide sequence ID" value="NZ_JAIWIU010000117.1"/>
</dbReference>
<keyword evidence="1" id="KW-0732">Signal</keyword>
<reference evidence="3" key="1">
    <citation type="submission" date="2023-07" db="EMBL/GenBank/DDBJ databases">
        <title>Molecular identification of indigenous halophilic bacteria isolated from red sea cost, biodegradation of synthetic dyes and assessment of degraded metabolite toxicity.</title>
        <authorList>
            <person name="Chaieb K."/>
            <person name="Altayb H.N."/>
        </authorList>
    </citation>
    <scope>NUCLEOTIDE SEQUENCE [LARGE SCALE GENOMIC DNA]</scope>
    <source>
        <strain evidence="3">K20</strain>
    </source>
</reference>
<accession>A0ABS7YPV2</accession>
<evidence type="ECO:0000313" key="3">
    <source>
        <dbReference type="Proteomes" id="UP001199044"/>
    </source>
</evidence>
<dbReference type="PANTHER" id="PTHR36302">
    <property type="entry name" value="BLR7088 PROTEIN"/>
    <property type="match status" value="1"/>
</dbReference>
<feature type="chain" id="PRO_5046465910" evidence="1">
    <location>
        <begin position="19"/>
        <end position="145"/>
    </location>
</feature>
<dbReference type="Gene3D" id="2.60.40.1890">
    <property type="entry name" value="PCu(A)C copper chaperone"/>
    <property type="match status" value="1"/>
</dbReference>
<proteinExistence type="predicted"/>
<dbReference type="InterPro" id="IPR007410">
    <property type="entry name" value="LpqE-like"/>
</dbReference>